<reference evidence="1 2" key="1">
    <citation type="submission" date="2023-04" db="EMBL/GenBank/DDBJ databases">
        <title>Ectobacillus antri isolated from activated sludge.</title>
        <authorList>
            <person name="Yan P."/>
            <person name="Liu X."/>
        </authorList>
    </citation>
    <scope>NUCLEOTIDE SEQUENCE [LARGE SCALE GENOMIC DNA]</scope>
    <source>
        <strain evidence="1 2">C18H</strain>
    </source>
</reference>
<dbReference type="Pfam" id="PF10978">
    <property type="entry name" value="DUF2785"/>
    <property type="match status" value="1"/>
</dbReference>
<name>A0ABT6H3H2_9BACI</name>
<gene>
    <name evidence="1" type="ORF">P6P90_03930</name>
</gene>
<dbReference type="RefSeq" id="WP_278017802.1">
    <property type="nucleotide sequence ID" value="NZ_JARRRY010000001.1"/>
</dbReference>
<accession>A0ABT6H3H2</accession>
<keyword evidence="2" id="KW-1185">Reference proteome</keyword>
<dbReference type="EMBL" id="JARULN010000002">
    <property type="protein sequence ID" value="MDG5753147.1"/>
    <property type="molecule type" value="Genomic_DNA"/>
</dbReference>
<organism evidence="1 2">
    <name type="scientific">Ectobacillus antri</name>
    <dbReference type="NCBI Taxonomy" id="2486280"/>
    <lineage>
        <taxon>Bacteria</taxon>
        <taxon>Bacillati</taxon>
        <taxon>Bacillota</taxon>
        <taxon>Bacilli</taxon>
        <taxon>Bacillales</taxon>
        <taxon>Bacillaceae</taxon>
        <taxon>Ectobacillus</taxon>
    </lineage>
</organism>
<evidence type="ECO:0000313" key="2">
    <source>
        <dbReference type="Proteomes" id="UP001218246"/>
    </source>
</evidence>
<comment type="caution">
    <text evidence="1">The sequence shown here is derived from an EMBL/GenBank/DDBJ whole genome shotgun (WGS) entry which is preliminary data.</text>
</comment>
<protein>
    <submittedName>
        <fullName evidence="1">DUF2785 domain-containing protein</fullName>
    </submittedName>
</protein>
<sequence>MTNEQELKRELQAIQENHYAVPEDVDAYPYAQWMLDAIGSTDAELRDHLIYSTLAKWITNGVFREKELRGLLLQALSEDYLFYGIGEVGTNSVFKRAFSVLIPPLVLTVHKIKPFLSQEQLYSVAEQILEYVYLEKDVRGYIEGKGWAHATAHVADALYALARSMHEREFAIELLRAVHYLIAKHDYVYIDGEDKRLANVIFAVYEKYILSTEEWKNWLCTFVSPKASRPQDSVLLQNVETFIRTLYFRAEKESAYELKQHILETLWELEGR</sequence>
<dbReference type="Proteomes" id="UP001218246">
    <property type="component" value="Unassembled WGS sequence"/>
</dbReference>
<evidence type="ECO:0000313" key="1">
    <source>
        <dbReference type="EMBL" id="MDG5753147.1"/>
    </source>
</evidence>
<dbReference type="InterPro" id="IPR021247">
    <property type="entry name" value="DUF2785"/>
</dbReference>
<proteinExistence type="predicted"/>